<evidence type="ECO:0000256" key="4">
    <source>
        <dbReference type="ARBA" id="ARBA00022840"/>
    </source>
</evidence>
<dbReference type="Pfam" id="PF01068">
    <property type="entry name" value="DNA_ligase_A_M"/>
    <property type="match status" value="1"/>
</dbReference>
<dbReference type="InterPro" id="IPR012308">
    <property type="entry name" value="DNA_ligase_ATP-dep_N"/>
</dbReference>
<dbReference type="PANTHER" id="PTHR45997">
    <property type="entry name" value="DNA LIGASE 4"/>
    <property type="match status" value="1"/>
</dbReference>
<dbReference type="GO" id="GO:0003677">
    <property type="term" value="F:DNA binding"/>
    <property type="evidence" value="ECO:0007669"/>
    <property type="project" value="InterPro"/>
</dbReference>
<feature type="compositionally biased region" description="Polar residues" evidence="6">
    <location>
        <begin position="729"/>
        <end position="738"/>
    </location>
</feature>
<dbReference type="InterPro" id="IPR036599">
    <property type="entry name" value="DNA_ligase_N_sf"/>
</dbReference>
<dbReference type="PROSITE" id="PS00697">
    <property type="entry name" value="DNA_LIGASE_A1"/>
    <property type="match status" value="1"/>
</dbReference>
<dbReference type="PROSITE" id="PS50160">
    <property type="entry name" value="DNA_LIGASE_A3"/>
    <property type="match status" value="1"/>
</dbReference>
<dbReference type="Gene3D" id="2.40.50.140">
    <property type="entry name" value="Nucleic acid-binding proteins"/>
    <property type="match status" value="1"/>
</dbReference>
<dbReference type="Pfam" id="PF04675">
    <property type="entry name" value="DNA_ligase_A_N"/>
    <property type="match status" value="1"/>
</dbReference>
<keyword evidence="5" id="KW-0539">Nucleus</keyword>
<dbReference type="GO" id="GO:0003910">
    <property type="term" value="F:DNA ligase (ATP) activity"/>
    <property type="evidence" value="ECO:0007669"/>
    <property type="project" value="InterPro"/>
</dbReference>
<gene>
    <name evidence="8" type="ORF">TRAPUB_6122</name>
</gene>
<dbReference type="STRING" id="154538.A0A1M2V6Y9"/>
<dbReference type="AlphaFoldDB" id="A0A1M2V6Y9"/>
<dbReference type="Gene3D" id="1.10.3260.10">
    <property type="entry name" value="DNA ligase, ATP-dependent, N-terminal domain"/>
    <property type="match status" value="1"/>
</dbReference>
<dbReference type="GO" id="GO:0032807">
    <property type="term" value="C:DNA ligase IV complex"/>
    <property type="evidence" value="ECO:0007669"/>
    <property type="project" value="TreeGrafter"/>
</dbReference>
<evidence type="ECO:0000256" key="1">
    <source>
        <dbReference type="ARBA" id="ARBA00007572"/>
    </source>
</evidence>
<dbReference type="InterPro" id="IPR029710">
    <property type="entry name" value="LIG4"/>
</dbReference>
<accession>A0A1M2V6Y9</accession>
<keyword evidence="3" id="KW-0547">Nucleotide-binding</keyword>
<keyword evidence="2 8" id="KW-0436">Ligase</keyword>
<comment type="similarity">
    <text evidence="1">Belongs to the ATP-dependent DNA ligase family.</text>
</comment>
<reference evidence="8 9" key="1">
    <citation type="submission" date="2016-10" db="EMBL/GenBank/DDBJ databases">
        <title>Genome sequence of the basidiomycete white-rot fungus Trametes pubescens.</title>
        <authorList>
            <person name="Makela M.R."/>
            <person name="Granchi Z."/>
            <person name="Peng M."/>
            <person name="De Vries R.P."/>
            <person name="Grigoriev I."/>
            <person name="Riley R."/>
            <person name="Hilden K."/>
        </authorList>
    </citation>
    <scope>NUCLEOTIDE SEQUENCE [LARGE SCALE GENOMIC DNA]</scope>
    <source>
        <strain evidence="8 9">FBCC735</strain>
    </source>
</reference>
<feature type="compositionally biased region" description="Pro residues" evidence="6">
    <location>
        <begin position="756"/>
        <end position="766"/>
    </location>
</feature>
<keyword evidence="9" id="KW-1185">Reference proteome</keyword>
<evidence type="ECO:0000256" key="5">
    <source>
        <dbReference type="ARBA" id="ARBA00023242"/>
    </source>
</evidence>
<feature type="region of interest" description="Disordered" evidence="6">
    <location>
        <begin position="718"/>
        <end position="812"/>
    </location>
</feature>
<comment type="caution">
    <text evidence="8">The sequence shown here is derived from an EMBL/GenBank/DDBJ whole genome shotgun (WGS) entry which is preliminary data.</text>
</comment>
<organism evidence="8 9">
    <name type="scientific">Trametes pubescens</name>
    <name type="common">White-rot fungus</name>
    <dbReference type="NCBI Taxonomy" id="154538"/>
    <lineage>
        <taxon>Eukaryota</taxon>
        <taxon>Fungi</taxon>
        <taxon>Dikarya</taxon>
        <taxon>Basidiomycota</taxon>
        <taxon>Agaricomycotina</taxon>
        <taxon>Agaricomycetes</taxon>
        <taxon>Polyporales</taxon>
        <taxon>Polyporaceae</taxon>
        <taxon>Trametes</taxon>
    </lineage>
</organism>
<name>A0A1M2V6Y9_TRAPU</name>
<sequence length="1012" mass="111300">MLFPEEDVRRKYGLQETRLAQYLTKILGVSSAAIGRGERLRKWKGEDALGCLGNEVQTVMADSSTTDVSSISLCRMDSLLAELAGKCAFSADVYRKAAHTSRRSREAILSELYTSLTPSESAVVTQIILKDLRPLLYPIPQSACHYTSALLEYKSNAVAMLTKESAMHAWDSSGRMSLIFKTRANLEEAATAYEGLANGEDFPQPTVGMPIQIPKCVKGQGPVHSLKSLKGADKIWVETKYDGERAQIHVWFDDEGVPRIRIFSKSGRDSTLDRAGIHSIVWAALGIPHTASYAEEDAQSSNPPPFERGVVVEAEMVAYSDVLGRIDEFWRIRSLIARTAIGVRHRSPPPGPSTQEEAMETQCSLISNGSDGGTRHLALVFYDVLLLDDASLLPMPYGQRREVLERLINVNPGYAMLAERTCIDTRLPNGGEMLRRVFARVVADHQEGVVIKADGAGYAEKRWPWVKLKQDYIPGHGDSVDLVLLGASWEKERARELRVPPTAYTTFYFGALANADELGKNPNRLPHFEVIFTSSYGLDREQLEELIFMVQNCDPAPYRHQMAASLSYTHTLCRSLSPPTVLLGQPLLAELFGAGFTKSQGNHFYELRFPRIAKIFRPSDRPWLDGTTLPELQQIARASVGRERSGKAEDDWAHSIFRPDVPPSPGLHCPVKRKRTEDMWVERLAVIDAKVGSRSPTKRTRIEGPSVRKAVQGAYRENVENEAGPSTAVAASNASGSPRQRVGMLRLDSVTNVVSSPPPRGPPSTSPLPRRRDKDPCAPGPSNRPATPPSSPSRSDNPMPIQPPGNMEDTDYSFSLTPGFYSRTITRSTMLPIRSNAVRGVPGPPDLPARSPTPDEFYCPSVHLDRPLDPVPFVPTGRTLYQFLHNSVVWLARPDGAPRPAWRAASQAVLPPSSRVNTLDAVVLACGWTETPACAWAARGVVFVDDSEDPSGWSLQGTMKELAALRAAALKAGRAAACKPVFLHSMTMLAHDALTETATVEEWESQAICRFG</sequence>
<dbReference type="PANTHER" id="PTHR45997:SF2">
    <property type="entry name" value="ATP DEPENDENT DNA LIGASE DOMAIN PROTEIN (AFU_ORTHOLOGUE AFUA_5G02430)"/>
    <property type="match status" value="1"/>
</dbReference>
<evidence type="ECO:0000259" key="7">
    <source>
        <dbReference type="PROSITE" id="PS50160"/>
    </source>
</evidence>
<dbReference type="GO" id="GO:0006303">
    <property type="term" value="P:double-strand break repair via nonhomologous end joining"/>
    <property type="evidence" value="ECO:0007669"/>
    <property type="project" value="TreeGrafter"/>
</dbReference>
<dbReference type="SUPFAM" id="SSF56091">
    <property type="entry name" value="DNA ligase/mRNA capping enzyme, catalytic domain"/>
    <property type="match status" value="1"/>
</dbReference>
<dbReference type="OMA" id="RIDEFWR"/>
<evidence type="ECO:0000313" key="8">
    <source>
        <dbReference type="EMBL" id="OJT03344.1"/>
    </source>
</evidence>
<dbReference type="GO" id="GO:0006297">
    <property type="term" value="P:nucleotide-excision repair, DNA gap filling"/>
    <property type="evidence" value="ECO:0007669"/>
    <property type="project" value="TreeGrafter"/>
</dbReference>
<protein>
    <submittedName>
        <fullName evidence="8">DNA ligase 4</fullName>
    </submittedName>
</protein>
<evidence type="ECO:0000256" key="3">
    <source>
        <dbReference type="ARBA" id="ARBA00022741"/>
    </source>
</evidence>
<dbReference type="GO" id="GO:0005524">
    <property type="term" value="F:ATP binding"/>
    <property type="evidence" value="ECO:0007669"/>
    <property type="project" value="UniProtKB-KW"/>
</dbReference>
<dbReference type="InterPro" id="IPR012310">
    <property type="entry name" value="DNA_ligase_ATP-dep_cent"/>
</dbReference>
<proteinExistence type="inferred from homology"/>
<dbReference type="InterPro" id="IPR016059">
    <property type="entry name" value="DNA_ligase_ATP-dep_CS"/>
</dbReference>
<evidence type="ECO:0000256" key="2">
    <source>
        <dbReference type="ARBA" id="ARBA00022598"/>
    </source>
</evidence>
<dbReference type="Gene3D" id="3.30.470.30">
    <property type="entry name" value="DNA ligase/mRNA capping enzyme"/>
    <property type="match status" value="1"/>
</dbReference>
<dbReference type="InterPro" id="IPR012340">
    <property type="entry name" value="NA-bd_OB-fold"/>
</dbReference>
<feature type="domain" description="ATP-dependent DNA ligase family profile" evidence="7">
    <location>
        <begin position="379"/>
        <end position="493"/>
    </location>
</feature>
<dbReference type="Proteomes" id="UP000184267">
    <property type="component" value="Unassembled WGS sequence"/>
</dbReference>
<evidence type="ECO:0000313" key="9">
    <source>
        <dbReference type="Proteomes" id="UP000184267"/>
    </source>
</evidence>
<evidence type="ECO:0000256" key="6">
    <source>
        <dbReference type="SAM" id="MobiDB-lite"/>
    </source>
</evidence>
<dbReference type="OrthoDB" id="7482721at2759"/>
<dbReference type="GO" id="GO:0006310">
    <property type="term" value="P:DNA recombination"/>
    <property type="evidence" value="ECO:0007669"/>
    <property type="project" value="InterPro"/>
</dbReference>
<dbReference type="EMBL" id="MNAD01001619">
    <property type="protein sequence ID" value="OJT03344.1"/>
    <property type="molecule type" value="Genomic_DNA"/>
</dbReference>
<keyword evidence="4" id="KW-0067">ATP-binding</keyword>